<dbReference type="PANTHER" id="PTHR43031">
    <property type="entry name" value="FAD-DEPENDENT OXIDOREDUCTASE"/>
    <property type="match status" value="1"/>
</dbReference>
<dbReference type="PROSITE" id="PS50206">
    <property type="entry name" value="RHODANESE_3"/>
    <property type="match status" value="1"/>
</dbReference>
<evidence type="ECO:0000259" key="1">
    <source>
        <dbReference type="PROSITE" id="PS50206"/>
    </source>
</evidence>
<dbReference type="Pfam" id="PF00581">
    <property type="entry name" value="Rhodanese"/>
    <property type="match status" value="1"/>
</dbReference>
<dbReference type="InterPro" id="IPR036873">
    <property type="entry name" value="Rhodanese-like_dom_sf"/>
</dbReference>
<dbReference type="RefSeq" id="WP_304600248.1">
    <property type="nucleotide sequence ID" value="NZ_JAUQYP010000001.1"/>
</dbReference>
<proteinExistence type="predicted"/>
<dbReference type="SMART" id="SM00450">
    <property type="entry name" value="RHOD"/>
    <property type="match status" value="1"/>
</dbReference>
<dbReference type="InterPro" id="IPR001763">
    <property type="entry name" value="Rhodanese-like_dom"/>
</dbReference>
<sequence length="115" mass="12509">MASFLDRLLNRDPDALPKNVRVDRALELVADGAQLVDVREQSEWRSGHAPQARHIPMGRLTNDARRLKQDVPVVVMCASGSRSRTAAAQLRSMGYQATSLSGGLAAWRMAGGAVR</sequence>
<gene>
    <name evidence="2" type="ORF">Q6348_05240</name>
</gene>
<dbReference type="InterPro" id="IPR050229">
    <property type="entry name" value="GlpE_sulfurtransferase"/>
</dbReference>
<organism evidence="2 3">
    <name type="scientific">Actinotalea lenta</name>
    <dbReference type="NCBI Taxonomy" id="3064654"/>
    <lineage>
        <taxon>Bacteria</taxon>
        <taxon>Bacillati</taxon>
        <taxon>Actinomycetota</taxon>
        <taxon>Actinomycetes</taxon>
        <taxon>Micrococcales</taxon>
        <taxon>Cellulomonadaceae</taxon>
        <taxon>Actinotalea</taxon>
    </lineage>
</organism>
<evidence type="ECO:0000313" key="2">
    <source>
        <dbReference type="EMBL" id="MDO8106599.1"/>
    </source>
</evidence>
<evidence type="ECO:0000313" key="3">
    <source>
        <dbReference type="Proteomes" id="UP001232536"/>
    </source>
</evidence>
<dbReference type="Gene3D" id="3.40.250.10">
    <property type="entry name" value="Rhodanese-like domain"/>
    <property type="match status" value="1"/>
</dbReference>
<keyword evidence="3" id="KW-1185">Reference proteome</keyword>
<reference evidence="2 3" key="1">
    <citation type="submission" date="2023-07" db="EMBL/GenBank/DDBJ databases">
        <title>Description of novel actinomycetes strains, isolated from tidal flat sediment.</title>
        <authorList>
            <person name="Lu C."/>
        </authorList>
    </citation>
    <scope>NUCLEOTIDE SEQUENCE [LARGE SCALE GENOMIC DNA]</scope>
    <source>
        <strain evidence="2 3">SYSU T00b441</strain>
    </source>
</reference>
<dbReference type="EMBL" id="JAUQYP010000001">
    <property type="protein sequence ID" value="MDO8106599.1"/>
    <property type="molecule type" value="Genomic_DNA"/>
</dbReference>
<feature type="domain" description="Rhodanese" evidence="1">
    <location>
        <begin position="29"/>
        <end position="115"/>
    </location>
</feature>
<accession>A0ABT9D8L8</accession>
<protein>
    <submittedName>
        <fullName evidence="2">Rhodanese-like domain-containing protein</fullName>
    </submittedName>
</protein>
<dbReference type="SUPFAM" id="SSF52821">
    <property type="entry name" value="Rhodanese/Cell cycle control phosphatase"/>
    <property type="match status" value="1"/>
</dbReference>
<comment type="caution">
    <text evidence="2">The sequence shown here is derived from an EMBL/GenBank/DDBJ whole genome shotgun (WGS) entry which is preliminary data.</text>
</comment>
<dbReference type="Proteomes" id="UP001232536">
    <property type="component" value="Unassembled WGS sequence"/>
</dbReference>
<dbReference type="CDD" id="cd00158">
    <property type="entry name" value="RHOD"/>
    <property type="match status" value="1"/>
</dbReference>
<name>A0ABT9D8L8_9CELL</name>
<dbReference type="PANTHER" id="PTHR43031:SF1">
    <property type="entry name" value="PYRIDINE NUCLEOTIDE-DISULPHIDE OXIDOREDUCTASE"/>
    <property type="match status" value="1"/>
</dbReference>